<gene>
    <name evidence="3" type="ORF">ACHAXA_010092</name>
</gene>
<keyword evidence="2" id="KW-1133">Transmembrane helix</keyword>
<dbReference type="Pfam" id="PF05990">
    <property type="entry name" value="DUF900"/>
    <property type="match status" value="1"/>
</dbReference>
<keyword evidence="2" id="KW-0812">Transmembrane</keyword>
<feature type="transmembrane region" description="Helical" evidence="2">
    <location>
        <begin position="206"/>
        <end position="226"/>
    </location>
</feature>
<organism evidence="3 4">
    <name type="scientific">Cyclostephanos tholiformis</name>
    <dbReference type="NCBI Taxonomy" id="382380"/>
    <lineage>
        <taxon>Eukaryota</taxon>
        <taxon>Sar</taxon>
        <taxon>Stramenopiles</taxon>
        <taxon>Ochrophyta</taxon>
        <taxon>Bacillariophyta</taxon>
        <taxon>Coscinodiscophyceae</taxon>
        <taxon>Thalassiosirophycidae</taxon>
        <taxon>Stephanodiscales</taxon>
        <taxon>Stephanodiscaceae</taxon>
        <taxon>Cyclostephanos</taxon>
    </lineage>
</organism>
<reference evidence="3 4" key="1">
    <citation type="submission" date="2024-10" db="EMBL/GenBank/DDBJ databases">
        <title>Updated reference genomes for cyclostephanoid diatoms.</title>
        <authorList>
            <person name="Roberts W.R."/>
            <person name="Alverson A.J."/>
        </authorList>
    </citation>
    <scope>NUCLEOTIDE SEQUENCE [LARGE SCALE GENOMIC DNA]</scope>
    <source>
        <strain evidence="3 4">AJA228-03</strain>
    </source>
</reference>
<dbReference type="InterPro" id="IPR010297">
    <property type="entry name" value="DUF900_hydrolase"/>
</dbReference>
<accession>A0ABD3RTF0</accession>
<evidence type="ECO:0000313" key="3">
    <source>
        <dbReference type="EMBL" id="KAL3815281.1"/>
    </source>
</evidence>
<dbReference type="EMBL" id="JALLPB020000207">
    <property type="protein sequence ID" value="KAL3815281.1"/>
    <property type="molecule type" value="Genomic_DNA"/>
</dbReference>
<dbReference type="PANTHER" id="PTHR36513">
    <property type="entry name" value="ABC TRANSMEMBRANE TYPE-1 DOMAIN-CONTAINING PROTEIN"/>
    <property type="match status" value="1"/>
</dbReference>
<dbReference type="PANTHER" id="PTHR36513:SF1">
    <property type="entry name" value="TRANSMEMBRANE PROTEIN"/>
    <property type="match status" value="1"/>
</dbReference>
<dbReference type="Proteomes" id="UP001530377">
    <property type="component" value="Unassembled WGS sequence"/>
</dbReference>
<feature type="transmembrane region" description="Helical" evidence="2">
    <location>
        <begin position="104"/>
        <end position="125"/>
    </location>
</feature>
<comment type="caution">
    <text evidence="3">The sequence shown here is derived from an EMBL/GenBank/DDBJ whole genome shotgun (WGS) entry which is preliminary data.</text>
</comment>
<name>A0ABD3RTF0_9STRA</name>
<evidence type="ECO:0000313" key="4">
    <source>
        <dbReference type="Proteomes" id="UP001530377"/>
    </source>
</evidence>
<keyword evidence="2" id="KW-0472">Membrane</keyword>
<feature type="region of interest" description="Disordered" evidence="1">
    <location>
        <begin position="484"/>
        <end position="503"/>
    </location>
</feature>
<proteinExistence type="predicted"/>
<feature type="transmembrane region" description="Helical" evidence="2">
    <location>
        <begin position="179"/>
        <end position="200"/>
    </location>
</feature>
<protein>
    <submittedName>
        <fullName evidence="3">Uncharacterized protein</fullName>
    </submittedName>
</protein>
<feature type="region of interest" description="Disordered" evidence="1">
    <location>
        <begin position="29"/>
        <end position="60"/>
    </location>
</feature>
<evidence type="ECO:0000256" key="1">
    <source>
        <dbReference type="SAM" id="MobiDB-lite"/>
    </source>
</evidence>
<feature type="compositionally biased region" description="Polar residues" evidence="1">
    <location>
        <begin position="493"/>
        <end position="503"/>
    </location>
</feature>
<sequence>MRSAMKAADDDANNRGVVGISAVGNIMNNDDDSAGLSRQPRGNNNNNTNDNERDDIGSKRRWLSRTAGRRNLTSGQEEAFINMQLRKMNRAMSGTKSRDTKYEYAALFLVLVLIFSIFGGVKYFWFETYSAETKQQSDSETDDQYLVKLTFPQVIWFTIWLFCAVVVTSVFRESRFIALLYLMLVYIPLIFLVADAVFSFKLRGSVFAVVTEVLALAVFVFVYYLFPRIINSGWFRRKGRAVRYFRVKLISDWTMSYTRRSGRCGLGRLHTCKYDGATNDKGQPHGIGRWFDDAFEGEILTGAWENGVPVAPFSSRIYGTGDAFRAVLVPFFKASDDSFESTKLWPTNENPVECGVASVECSVSGAFYNELPEAKYFIDPHPFDLTTSIQKMYDSLLVIQQKVDMQYLAIMADDPRGIQIEGHVHAATGRAFHQVDEISVRVKKEETKPLIRPNLPMISSVAVNQRRVSFFGLEKLFIHDDECEVSPDDESAPTAQAPTDHSQDYNNKLAEAEEGRTSTPPQFSLEVDGWVKSEKKDALIFFPGFNSSLKKSLENFGQLLAMTKLDSRVYPILFNWPAGQVLTYLSSSRTALSEQNCKNFHQLLSGLQHEGFRNVHLMSHSMGVQTLLGALIDKEDGSRSESSRCFALASDYDELIPNEDNEAFDESKLLICKTITLLNPDFPLVPFREHAFSAARKLCRTITVVGDKMDNALFWSQVLNGLAVRSGYEQPFALLPNDDCKKKLQHLRTVGRCVESLYFPKLESSIVKRDYLIFKEKAPLMLLYDKNKASDKSWMDLDVIDTTGLDTNMKKIRHSAFNLNASLFNDLDELITTGKRAMDRSLLYRDGNIFSYCSAPSFVNM</sequence>
<evidence type="ECO:0000256" key="2">
    <source>
        <dbReference type="SAM" id="Phobius"/>
    </source>
</evidence>
<feature type="transmembrane region" description="Helical" evidence="2">
    <location>
        <begin position="145"/>
        <end position="167"/>
    </location>
</feature>
<keyword evidence="4" id="KW-1185">Reference proteome</keyword>
<dbReference type="AlphaFoldDB" id="A0ABD3RTF0"/>